<dbReference type="Proteomes" id="UP000199310">
    <property type="component" value="Unassembled WGS sequence"/>
</dbReference>
<accession>A0A1I0S7G9</accession>
<dbReference type="RefSeq" id="WP_089897970.1">
    <property type="nucleotide sequence ID" value="NZ_FOJG01000002.1"/>
</dbReference>
<organism evidence="1 2">
    <name type="scientific">Chitinophaga arvensicola</name>
    <dbReference type="NCBI Taxonomy" id="29529"/>
    <lineage>
        <taxon>Bacteria</taxon>
        <taxon>Pseudomonadati</taxon>
        <taxon>Bacteroidota</taxon>
        <taxon>Chitinophagia</taxon>
        <taxon>Chitinophagales</taxon>
        <taxon>Chitinophagaceae</taxon>
        <taxon>Chitinophaga</taxon>
    </lineage>
</organism>
<name>A0A1I0S7G9_9BACT</name>
<proteinExistence type="predicted"/>
<evidence type="ECO:0000313" key="2">
    <source>
        <dbReference type="Proteomes" id="UP000199310"/>
    </source>
</evidence>
<dbReference type="OrthoDB" id="653457at2"/>
<gene>
    <name evidence="1" type="ORF">SAMN04488122_4341</name>
</gene>
<dbReference type="AlphaFoldDB" id="A0A1I0S7G9"/>
<evidence type="ECO:0000313" key="1">
    <source>
        <dbReference type="EMBL" id="SEW51583.1"/>
    </source>
</evidence>
<keyword evidence="2" id="KW-1185">Reference proteome</keyword>
<protein>
    <submittedName>
        <fullName evidence="1">Uncharacterized protein</fullName>
    </submittedName>
</protein>
<sequence length="187" mass="21614">MKGTNYISEKYRKYLLEIIFAEQKYYTVFGADLSDKETDKLLVDVDGNILLFSMPADLLSLILKSSSFFDNSVLQEWAGEINGIKEPYTVISFDVLTKNIFDLSDVELFKSIYDTLGIVKDYSVQIGDERLRTLLDDDILLQFKGDLAGYFTWSESTSFKISVNVDVLFFSLKEVYKRLKEKLSFYQ</sequence>
<reference evidence="2" key="1">
    <citation type="submission" date="2016-10" db="EMBL/GenBank/DDBJ databases">
        <authorList>
            <person name="Varghese N."/>
            <person name="Submissions S."/>
        </authorList>
    </citation>
    <scope>NUCLEOTIDE SEQUENCE [LARGE SCALE GENOMIC DNA]</scope>
    <source>
        <strain evidence="2">DSM 3695</strain>
    </source>
</reference>
<dbReference type="EMBL" id="FOJG01000002">
    <property type="protein sequence ID" value="SEW51583.1"/>
    <property type="molecule type" value="Genomic_DNA"/>
</dbReference>